<protein>
    <submittedName>
        <fullName evidence="1">Uncharacterized protein</fullName>
    </submittedName>
</protein>
<sequence>MYEEEEETREMRAEVCNLRDAWMIEKEELTQEVLSNRGIDWTSECLTIECQIHERMIEIAPLVNNARLHPAFLTQPTPFQKRRAKILRKHLQTIVFMGMRRQLILSLIGAEV</sequence>
<dbReference type="AlphaFoldDB" id="A0A6C0HII2"/>
<proteinExistence type="predicted"/>
<dbReference type="EMBL" id="MN739969">
    <property type="protein sequence ID" value="QHT80451.1"/>
    <property type="molecule type" value="Genomic_DNA"/>
</dbReference>
<evidence type="ECO:0000313" key="1">
    <source>
        <dbReference type="EMBL" id="QHT80451.1"/>
    </source>
</evidence>
<name>A0A6C0HII2_9ZZZZ</name>
<reference evidence="1" key="1">
    <citation type="journal article" date="2020" name="Nature">
        <title>Giant virus diversity and host interactions through global metagenomics.</title>
        <authorList>
            <person name="Schulz F."/>
            <person name="Roux S."/>
            <person name="Paez-Espino D."/>
            <person name="Jungbluth S."/>
            <person name="Walsh D.A."/>
            <person name="Denef V.J."/>
            <person name="McMahon K.D."/>
            <person name="Konstantinidis K.T."/>
            <person name="Eloe-Fadrosh E.A."/>
            <person name="Kyrpides N.C."/>
            <person name="Woyke T."/>
        </authorList>
    </citation>
    <scope>NUCLEOTIDE SEQUENCE</scope>
    <source>
        <strain evidence="1">GVMAG-M-3300023184-120</strain>
    </source>
</reference>
<accession>A0A6C0HII2</accession>
<organism evidence="1">
    <name type="scientific">viral metagenome</name>
    <dbReference type="NCBI Taxonomy" id="1070528"/>
    <lineage>
        <taxon>unclassified sequences</taxon>
        <taxon>metagenomes</taxon>
        <taxon>organismal metagenomes</taxon>
    </lineage>
</organism>